<evidence type="ECO:0000256" key="1">
    <source>
        <dbReference type="SAM" id="MobiDB-lite"/>
    </source>
</evidence>
<organism evidence="2 3">
    <name type="scientific">Actinomadura monticuli</name>
    <dbReference type="NCBI Taxonomy" id="3097367"/>
    <lineage>
        <taxon>Bacteria</taxon>
        <taxon>Bacillati</taxon>
        <taxon>Actinomycetota</taxon>
        <taxon>Actinomycetes</taxon>
        <taxon>Streptosporangiales</taxon>
        <taxon>Thermomonosporaceae</taxon>
        <taxon>Actinomadura</taxon>
    </lineage>
</organism>
<evidence type="ECO:0000313" key="2">
    <source>
        <dbReference type="EMBL" id="MFA1538132.1"/>
    </source>
</evidence>
<keyword evidence="3" id="KW-1185">Reference proteome</keyword>
<dbReference type="Proteomes" id="UP001569963">
    <property type="component" value="Unassembled WGS sequence"/>
</dbReference>
<evidence type="ECO:0000313" key="3">
    <source>
        <dbReference type="Proteomes" id="UP001569963"/>
    </source>
</evidence>
<sequence>MRPFPESRSATTSASRSGRASASGVSVACRIARRFLAASARSGPDTSLRARPCSFSSGRLTASVHARIPLDEAPEAHRILDARANLGRVLLVP</sequence>
<dbReference type="EMBL" id="JAXCEI010000002">
    <property type="protein sequence ID" value="MFA1538132.1"/>
    <property type="molecule type" value="Genomic_DNA"/>
</dbReference>
<feature type="compositionally biased region" description="Low complexity" evidence="1">
    <location>
        <begin position="7"/>
        <end position="25"/>
    </location>
</feature>
<dbReference type="Gene3D" id="3.40.50.720">
    <property type="entry name" value="NAD(P)-binding Rossmann-like Domain"/>
    <property type="match status" value="1"/>
</dbReference>
<gene>
    <name evidence="2" type="ORF">SM611_04255</name>
</gene>
<dbReference type="RefSeq" id="WP_371947473.1">
    <property type="nucleotide sequence ID" value="NZ_JAXCEI010000002.1"/>
</dbReference>
<reference evidence="2 3" key="1">
    <citation type="submission" date="2023-11" db="EMBL/GenBank/DDBJ databases">
        <title>Actinomadura monticuli sp. nov., isolated from volcanic ash.</title>
        <authorList>
            <person name="Lee S.D."/>
            <person name="Yang H."/>
            <person name="Kim I.S."/>
        </authorList>
    </citation>
    <scope>NUCLEOTIDE SEQUENCE [LARGE SCALE GENOMIC DNA]</scope>
    <source>
        <strain evidence="2 3">DLS-62</strain>
    </source>
</reference>
<name>A0ABV4Q4P7_9ACTN</name>
<feature type="region of interest" description="Disordered" evidence="1">
    <location>
        <begin position="1"/>
        <end position="25"/>
    </location>
</feature>
<evidence type="ECO:0008006" key="4">
    <source>
        <dbReference type="Google" id="ProtNLM"/>
    </source>
</evidence>
<dbReference type="Gene3D" id="3.90.180.10">
    <property type="entry name" value="Medium-chain alcohol dehydrogenases, catalytic domain"/>
    <property type="match status" value="1"/>
</dbReference>
<accession>A0ABV4Q4P7</accession>
<proteinExistence type="predicted"/>
<comment type="caution">
    <text evidence="2">The sequence shown here is derived from an EMBL/GenBank/DDBJ whole genome shotgun (WGS) entry which is preliminary data.</text>
</comment>
<protein>
    <recommendedName>
        <fullName evidence="4">Zinc-binding dehydrogenase</fullName>
    </recommendedName>
</protein>